<keyword evidence="2 8" id="KW-0349">Heme</keyword>
<evidence type="ECO:0000256" key="2">
    <source>
        <dbReference type="ARBA" id="ARBA00022617"/>
    </source>
</evidence>
<evidence type="ECO:0000256" key="6">
    <source>
        <dbReference type="ARBA" id="ARBA00023002"/>
    </source>
</evidence>
<protein>
    <recommendedName>
        <fullName evidence="10">Cytochrome c domain-containing protein</fullName>
    </recommendedName>
</protein>
<dbReference type="InterPro" id="IPR036909">
    <property type="entry name" value="Cyt_c-like_dom_sf"/>
</dbReference>
<evidence type="ECO:0000256" key="9">
    <source>
        <dbReference type="SAM" id="Phobius"/>
    </source>
</evidence>
<feature type="domain" description="Cytochrome c" evidence="10">
    <location>
        <begin position="62"/>
        <end position="194"/>
    </location>
</feature>
<dbReference type="EMBL" id="BSPQ01000002">
    <property type="protein sequence ID" value="GLS90289.1"/>
    <property type="molecule type" value="Genomic_DNA"/>
</dbReference>
<dbReference type="Proteomes" id="UP001157353">
    <property type="component" value="Unassembled WGS sequence"/>
</dbReference>
<keyword evidence="12" id="KW-1185">Reference proteome</keyword>
<dbReference type="PIRSF" id="PIRSF000294">
    <property type="entry name" value="Cytochrome-c_peroxidase"/>
    <property type="match status" value="1"/>
</dbReference>
<keyword evidence="5" id="KW-0574">Periplasm</keyword>
<dbReference type="PROSITE" id="PS51007">
    <property type="entry name" value="CYTC"/>
    <property type="match status" value="2"/>
</dbReference>
<dbReference type="SUPFAM" id="SSF46626">
    <property type="entry name" value="Cytochrome c"/>
    <property type="match status" value="2"/>
</dbReference>
<organism evidence="11 12">
    <name type="scientific">Psychromonas marina</name>
    <dbReference type="NCBI Taxonomy" id="88364"/>
    <lineage>
        <taxon>Bacteria</taxon>
        <taxon>Pseudomonadati</taxon>
        <taxon>Pseudomonadota</taxon>
        <taxon>Gammaproteobacteria</taxon>
        <taxon>Alteromonadales</taxon>
        <taxon>Psychromonadaceae</taxon>
        <taxon>Psychromonas</taxon>
    </lineage>
</organism>
<keyword evidence="7 8" id="KW-0408">Iron</keyword>
<evidence type="ECO:0000256" key="8">
    <source>
        <dbReference type="PROSITE-ProRule" id="PRU00433"/>
    </source>
</evidence>
<comment type="subcellular location">
    <subcellularLocation>
        <location evidence="1">Periplasm</location>
    </subcellularLocation>
</comment>
<dbReference type="InterPro" id="IPR009056">
    <property type="entry name" value="Cyt_c-like_dom"/>
</dbReference>
<keyword evidence="6" id="KW-0560">Oxidoreductase</keyword>
<evidence type="ECO:0000256" key="1">
    <source>
        <dbReference type="ARBA" id="ARBA00004418"/>
    </source>
</evidence>
<evidence type="ECO:0000259" key="10">
    <source>
        <dbReference type="PROSITE" id="PS51007"/>
    </source>
</evidence>
<comment type="caution">
    <text evidence="11">The sequence shown here is derived from an EMBL/GenBank/DDBJ whole genome shotgun (WGS) entry which is preliminary data.</text>
</comment>
<keyword evidence="4" id="KW-0732">Signal</keyword>
<dbReference type="PANTHER" id="PTHR30600">
    <property type="entry name" value="CYTOCHROME C PEROXIDASE-RELATED"/>
    <property type="match status" value="1"/>
</dbReference>
<evidence type="ECO:0000256" key="7">
    <source>
        <dbReference type="ARBA" id="ARBA00023004"/>
    </source>
</evidence>
<keyword evidence="9" id="KW-0472">Membrane</keyword>
<keyword evidence="9" id="KW-0812">Transmembrane</keyword>
<evidence type="ECO:0000256" key="3">
    <source>
        <dbReference type="ARBA" id="ARBA00022723"/>
    </source>
</evidence>
<dbReference type="InterPro" id="IPR051395">
    <property type="entry name" value="Cytochrome_c_Peroxidase/MauG"/>
</dbReference>
<proteinExistence type="predicted"/>
<evidence type="ECO:0000256" key="4">
    <source>
        <dbReference type="ARBA" id="ARBA00022729"/>
    </source>
</evidence>
<accession>A0ABQ6DYQ9</accession>
<dbReference type="PANTHER" id="PTHR30600:SF7">
    <property type="entry name" value="CYTOCHROME C PEROXIDASE-RELATED"/>
    <property type="match status" value="1"/>
</dbReference>
<dbReference type="InterPro" id="IPR026259">
    <property type="entry name" value="MauG/Cytc_peroxidase"/>
</dbReference>
<keyword evidence="9" id="KW-1133">Transmembrane helix</keyword>
<keyword evidence="3 8" id="KW-0479">Metal-binding</keyword>
<evidence type="ECO:0000313" key="11">
    <source>
        <dbReference type="EMBL" id="GLS90289.1"/>
    </source>
</evidence>
<reference evidence="12" key="1">
    <citation type="journal article" date="2019" name="Int. J. Syst. Evol. Microbiol.">
        <title>The Global Catalogue of Microorganisms (GCM) 10K type strain sequencing project: providing services to taxonomists for standard genome sequencing and annotation.</title>
        <authorList>
            <consortium name="The Broad Institute Genomics Platform"/>
            <consortium name="The Broad Institute Genome Sequencing Center for Infectious Disease"/>
            <person name="Wu L."/>
            <person name="Ma J."/>
        </authorList>
    </citation>
    <scope>NUCLEOTIDE SEQUENCE [LARGE SCALE GENOMIC DNA]</scope>
    <source>
        <strain evidence="12">NBRC 103166</strain>
    </source>
</reference>
<feature type="domain" description="Cytochrome c" evidence="10">
    <location>
        <begin position="213"/>
        <end position="328"/>
    </location>
</feature>
<evidence type="ECO:0000256" key="5">
    <source>
        <dbReference type="ARBA" id="ARBA00022764"/>
    </source>
</evidence>
<dbReference type="Gene3D" id="1.10.760.10">
    <property type="entry name" value="Cytochrome c-like domain"/>
    <property type="match status" value="2"/>
</dbReference>
<feature type="transmembrane region" description="Helical" evidence="9">
    <location>
        <begin position="6"/>
        <end position="26"/>
    </location>
</feature>
<dbReference type="InterPro" id="IPR004852">
    <property type="entry name" value="Di-haem_cyt_c_peroxidsae"/>
</dbReference>
<evidence type="ECO:0000313" key="12">
    <source>
        <dbReference type="Proteomes" id="UP001157353"/>
    </source>
</evidence>
<name>A0ABQ6DYQ9_9GAMM</name>
<sequence>MYTKYYISLILGVLLCSIVPITVYLLSGEKTTEQAYIKTVYYFEQVDGPIQPIPRKLDIDKRWLTLGKALFHSPLLSKDNTISCSSCHLIDFGGDDGFPVSTGIKNAEGVRNSPTVFNASFNFRQFWDGRASSLSEQIAGPVHNPTEMGSSWAEVVEKLNKDAYFSKTFQKLSPQGITTDNIIKAITIYEESLITPNAPIDRYLLGDKSALSEQQKRGLTYFINYGCASCHQGKNIGGNIFQKLGRVNDIPEILTLDQGKFEVTKRDQDRYIFKVPSLRNIADTGPYFHNGSIDNLPEAVRIMASSQLGRVLTDEEVRDIVALLGAFSSKVIEVQ</sequence>
<dbReference type="Pfam" id="PF03150">
    <property type="entry name" value="CCP_MauG"/>
    <property type="match status" value="1"/>
</dbReference>
<gene>
    <name evidence="11" type="ORF">GCM10007916_13560</name>
</gene>